<feature type="transmembrane region" description="Helical" evidence="11">
    <location>
        <begin position="36"/>
        <end position="55"/>
    </location>
</feature>
<dbReference type="GO" id="GO:0016705">
    <property type="term" value="F:oxidoreductase activity, acting on paired donors, with incorporation or reduction of molecular oxygen"/>
    <property type="evidence" value="ECO:0007669"/>
    <property type="project" value="InterPro"/>
</dbReference>
<evidence type="ECO:0000256" key="3">
    <source>
        <dbReference type="ARBA" id="ARBA00010617"/>
    </source>
</evidence>
<keyword evidence="11" id="KW-1133">Transmembrane helix</keyword>
<keyword evidence="11" id="KW-0812">Transmembrane</keyword>
<evidence type="ECO:0000256" key="5">
    <source>
        <dbReference type="ARBA" id="ARBA00022723"/>
    </source>
</evidence>
<feature type="binding site" description="axial binding residue" evidence="9">
    <location>
        <position position="480"/>
    </location>
    <ligand>
        <name>heme</name>
        <dbReference type="ChEBI" id="CHEBI:30413"/>
    </ligand>
    <ligandPart>
        <name>Fe</name>
        <dbReference type="ChEBI" id="CHEBI:18248"/>
    </ligandPart>
</feature>
<evidence type="ECO:0000256" key="4">
    <source>
        <dbReference type="ARBA" id="ARBA00022617"/>
    </source>
</evidence>
<dbReference type="PANTHER" id="PTHR47946">
    <property type="entry name" value="CYTOCHROME P450 78A7-RELATED"/>
    <property type="match status" value="1"/>
</dbReference>
<dbReference type="Gene3D" id="1.10.630.10">
    <property type="entry name" value="Cytochrome P450"/>
    <property type="match status" value="1"/>
</dbReference>
<dbReference type="GO" id="GO:0005506">
    <property type="term" value="F:iron ion binding"/>
    <property type="evidence" value="ECO:0007669"/>
    <property type="project" value="InterPro"/>
</dbReference>
<dbReference type="AlphaFoldDB" id="A0AAW2T018"/>
<reference evidence="12" key="2">
    <citation type="journal article" date="2024" name="Plant">
        <title>Genomic evolution and insights into agronomic trait innovations of Sesamum species.</title>
        <authorList>
            <person name="Miao H."/>
            <person name="Wang L."/>
            <person name="Qu L."/>
            <person name="Liu H."/>
            <person name="Sun Y."/>
            <person name="Le M."/>
            <person name="Wang Q."/>
            <person name="Wei S."/>
            <person name="Zheng Y."/>
            <person name="Lin W."/>
            <person name="Duan Y."/>
            <person name="Cao H."/>
            <person name="Xiong S."/>
            <person name="Wang X."/>
            <person name="Wei L."/>
            <person name="Li C."/>
            <person name="Ma Q."/>
            <person name="Ju M."/>
            <person name="Zhao R."/>
            <person name="Li G."/>
            <person name="Mu C."/>
            <person name="Tian Q."/>
            <person name="Mei H."/>
            <person name="Zhang T."/>
            <person name="Gao T."/>
            <person name="Zhang H."/>
        </authorList>
    </citation>
    <scope>NUCLEOTIDE SEQUENCE</scope>
    <source>
        <strain evidence="12">KEN8</strain>
    </source>
</reference>
<dbReference type="PRINTS" id="PR00385">
    <property type="entry name" value="P450"/>
</dbReference>
<dbReference type="GO" id="GO:0016020">
    <property type="term" value="C:membrane"/>
    <property type="evidence" value="ECO:0007669"/>
    <property type="project" value="UniProtKB-SubCell"/>
</dbReference>
<keyword evidence="7 9" id="KW-0408">Iron</keyword>
<dbReference type="PANTHER" id="PTHR47946:SF1">
    <property type="entry name" value="CYTOCHROME P450 78A3"/>
    <property type="match status" value="1"/>
</dbReference>
<reference evidence="12" key="1">
    <citation type="submission" date="2020-06" db="EMBL/GenBank/DDBJ databases">
        <authorList>
            <person name="Li T."/>
            <person name="Hu X."/>
            <person name="Zhang T."/>
            <person name="Song X."/>
            <person name="Zhang H."/>
            <person name="Dai N."/>
            <person name="Sheng W."/>
            <person name="Hou X."/>
            <person name="Wei L."/>
        </authorList>
    </citation>
    <scope>NUCLEOTIDE SEQUENCE</scope>
    <source>
        <strain evidence="12">KEN8</strain>
        <tissue evidence="12">Leaf</tissue>
    </source>
</reference>
<evidence type="ECO:0000256" key="9">
    <source>
        <dbReference type="PIRSR" id="PIRSR602401-1"/>
    </source>
</evidence>
<gene>
    <name evidence="12" type="ORF">Scaly_0252200</name>
</gene>
<dbReference type="InterPro" id="IPR051996">
    <property type="entry name" value="Cytochrome_P450_78A"/>
</dbReference>
<sequence>MMMMMMTTTRTDVVDTLWLFALASKCESLTHLNTLIFAFLILLSCLILNLIFWAHPGGPAWGARKWRSPTSPPIPGPNGLPIIGSINLMTGLAHHKLAAAAQSCQAKRLMAFSLGHTPALVTCNPDVAREILNSSTFADRPAKESAYNLMFNRSIGFAPYGVYWTTLRKIAAAHLFCPKQVKASEQQRLEIANQVVAVLASNKRTDIRVRDVLKLASLNNMMCSVFGRKYDVSSVNSETEELKDLVDQGYDLLGELNWSDHLSFLADFDIQKIRLRCSRIVPRVNRFVGQIIAEHKAETVGAEMNRDFVDVLLSLQGADRLSDSDMIAVLWEMIFRGTDTVAVLIEWILARLVLHPDIQSKVHNELDKVIGRSRAVTETDLTELVYLTAVVKEVLRLHPPGPLLSWSRLSIRDSVVDGYEVPAGTTALVNMWAIMRDSQIWDDPLRFNPDRFLVQSPNMELSILGSDMRIAPFGSGRRSCPGKTLGMTTVYYWVATLLQEFQFVSCGQSVDLSEVLRLSCEMANPLMVRVRPRRCLLASEC</sequence>
<protein>
    <submittedName>
        <fullName evidence="12">Cytochrome</fullName>
    </submittedName>
</protein>
<name>A0AAW2T018_9LAMI</name>
<dbReference type="InterPro" id="IPR002401">
    <property type="entry name" value="Cyt_P450_E_grp-I"/>
</dbReference>
<dbReference type="EMBL" id="JACGWM010000001">
    <property type="protein sequence ID" value="KAL0398038.1"/>
    <property type="molecule type" value="Genomic_DNA"/>
</dbReference>
<accession>A0AAW2T018</accession>
<dbReference type="GO" id="GO:0020037">
    <property type="term" value="F:heme binding"/>
    <property type="evidence" value="ECO:0007669"/>
    <property type="project" value="InterPro"/>
</dbReference>
<dbReference type="GO" id="GO:0004497">
    <property type="term" value="F:monooxygenase activity"/>
    <property type="evidence" value="ECO:0007669"/>
    <property type="project" value="UniProtKB-KW"/>
</dbReference>
<dbReference type="FunFam" id="1.10.630.10:FF:000016">
    <property type="entry name" value="Cytochrome P450 78A5"/>
    <property type="match status" value="1"/>
</dbReference>
<comment type="subcellular location">
    <subcellularLocation>
        <location evidence="2">Membrane</location>
        <topology evidence="2">Single-pass membrane protein</topology>
    </subcellularLocation>
</comment>
<keyword evidence="4 9" id="KW-0349">Heme</keyword>
<evidence type="ECO:0000256" key="10">
    <source>
        <dbReference type="RuleBase" id="RU000461"/>
    </source>
</evidence>
<dbReference type="PRINTS" id="PR00463">
    <property type="entry name" value="EP450I"/>
</dbReference>
<comment type="caution">
    <text evidence="12">The sequence shown here is derived from an EMBL/GenBank/DDBJ whole genome shotgun (WGS) entry which is preliminary data.</text>
</comment>
<organism evidence="12">
    <name type="scientific">Sesamum calycinum</name>
    <dbReference type="NCBI Taxonomy" id="2727403"/>
    <lineage>
        <taxon>Eukaryota</taxon>
        <taxon>Viridiplantae</taxon>
        <taxon>Streptophyta</taxon>
        <taxon>Embryophyta</taxon>
        <taxon>Tracheophyta</taxon>
        <taxon>Spermatophyta</taxon>
        <taxon>Magnoliopsida</taxon>
        <taxon>eudicotyledons</taxon>
        <taxon>Gunneridae</taxon>
        <taxon>Pentapetalae</taxon>
        <taxon>asterids</taxon>
        <taxon>lamiids</taxon>
        <taxon>Lamiales</taxon>
        <taxon>Pedaliaceae</taxon>
        <taxon>Sesamum</taxon>
    </lineage>
</organism>
<evidence type="ECO:0000313" key="12">
    <source>
        <dbReference type="EMBL" id="KAL0398038.1"/>
    </source>
</evidence>
<evidence type="ECO:0000256" key="8">
    <source>
        <dbReference type="ARBA" id="ARBA00023033"/>
    </source>
</evidence>
<dbReference type="PROSITE" id="PS00086">
    <property type="entry name" value="CYTOCHROME_P450"/>
    <property type="match status" value="1"/>
</dbReference>
<dbReference type="InterPro" id="IPR036396">
    <property type="entry name" value="Cyt_P450_sf"/>
</dbReference>
<comment type="similarity">
    <text evidence="3 10">Belongs to the cytochrome P450 family.</text>
</comment>
<keyword evidence="11" id="KW-0472">Membrane</keyword>
<comment type="cofactor">
    <cofactor evidence="1 9">
        <name>heme</name>
        <dbReference type="ChEBI" id="CHEBI:30413"/>
    </cofactor>
</comment>
<dbReference type="SUPFAM" id="SSF48264">
    <property type="entry name" value="Cytochrome P450"/>
    <property type="match status" value="1"/>
</dbReference>
<evidence type="ECO:0000256" key="6">
    <source>
        <dbReference type="ARBA" id="ARBA00023002"/>
    </source>
</evidence>
<dbReference type="Pfam" id="PF00067">
    <property type="entry name" value="p450"/>
    <property type="match status" value="1"/>
</dbReference>
<evidence type="ECO:0000256" key="1">
    <source>
        <dbReference type="ARBA" id="ARBA00001971"/>
    </source>
</evidence>
<dbReference type="InterPro" id="IPR001128">
    <property type="entry name" value="Cyt_P450"/>
</dbReference>
<evidence type="ECO:0000256" key="2">
    <source>
        <dbReference type="ARBA" id="ARBA00004167"/>
    </source>
</evidence>
<dbReference type="InterPro" id="IPR017972">
    <property type="entry name" value="Cyt_P450_CS"/>
</dbReference>
<keyword evidence="6 10" id="KW-0560">Oxidoreductase</keyword>
<keyword evidence="5 9" id="KW-0479">Metal-binding</keyword>
<proteinExistence type="inferred from homology"/>
<evidence type="ECO:0000256" key="7">
    <source>
        <dbReference type="ARBA" id="ARBA00023004"/>
    </source>
</evidence>
<keyword evidence="8 10" id="KW-0503">Monooxygenase</keyword>
<evidence type="ECO:0000256" key="11">
    <source>
        <dbReference type="SAM" id="Phobius"/>
    </source>
</evidence>